<dbReference type="Gene3D" id="3.40.50.300">
    <property type="entry name" value="P-loop containing nucleotide triphosphate hydrolases"/>
    <property type="match status" value="2"/>
</dbReference>
<dbReference type="CDD" id="cd03216">
    <property type="entry name" value="ABC_Carb_Monos_I"/>
    <property type="match status" value="1"/>
</dbReference>
<comment type="caution">
    <text evidence="7">The sequence shown here is derived from an EMBL/GenBank/DDBJ whole genome shotgun (WGS) entry which is preliminary data.</text>
</comment>
<feature type="compositionally biased region" description="Low complexity" evidence="5">
    <location>
        <begin position="22"/>
        <end position="42"/>
    </location>
</feature>
<dbReference type="SMART" id="SM00382">
    <property type="entry name" value="AAA"/>
    <property type="match status" value="2"/>
</dbReference>
<feature type="domain" description="ABC transporter" evidence="6">
    <location>
        <begin position="51"/>
        <end position="285"/>
    </location>
</feature>
<dbReference type="CDD" id="cd03215">
    <property type="entry name" value="ABC_Carb_Monos_II"/>
    <property type="match status" value="1"/>
</dbReference>
<dbReference type="InterPro" id="IPR027417">
    <property type="entry name" value="P-loop_NTPase"/>
</dbReference>
<dbReference type="PROSITE" id="PS50893">
    <property type="entry name" value="ABC_TRANSPORTER_2"/>
    <property type="match status" value="2"/>
</dbReference>
<protein>
    <submittedName>
        <fullName evidence="7">Sugar ABC transporter ATP-binding protein</fullName>
    </submittedName>
</protein>
<dbReference type="InterPro" id="IPR003439">
    <property type="entry name" value="ABC_transporter-like_ATP-bd"/>
</dbReference>
<organism evidence="7 8">
    <name type="scientific">Labedella gwakjiensis</name>
    <dbReference type="NCBI Taxonomy" id="390269"/>
    <lineage>
        <taxon>Bacteria</taxon>
        <taxon>Bacillati</taxon>
        <taxon>Actinomycetota</taxon>
        <taxon>Actinomycetes</taxon>
        <taxon>Micrococcales</taxon>
        <taxon>Microbacteriaceae</taxon>
        <taxon>Labedella</taxon>
    </lineage>
</organism>
<dbReference type="InterPro" id="IPR003593">
    <property type="entry name" value="AAA+_ATPase"/>
</dbReference>
<proteinExistence type="predicted"/>
<dbReference type="PROSITE" id="PS00211">
    <property type="entry name" value="ABC_TRANSPORTER_1"/>
    <property type="match status" value="1"/>
</dbReference>
<gene>
    <name evidence="7" type="ORF">ELQ93_09290</name>
</gene>
<dbReference type="EMBL" id="RZGY01000001">
    <property type="protein sequence ID" value="RUQ87106.1"/>
    <property type="molecule type" value="Genomic_DNA"/>
</dbReference>
<dbReference type="InterPro" id="IPR050107">
    <property type="entry name" value="ABC_carbohydrate_import_ATPase"/>
</dbReference>
<dbReference type="SUPFAM" id="SSF52540">
    <property type="entry name" value="P-loop containing nucleoside triphosphate hydrolases"/>
    <property type="match status" value="2"/>
</dbReference>
<evidence type="ECO:0000256" key="1">
    <source>
        <dbReference type="ARBA" id="ARBA00022448"/>
    </source>
</evidence>
<keyword evidence="4 7" id="KW-0067">ATP-binding</keyword>
<keyword evidence="8" id="KW-1185">Reference proteome</keyword>
<dbReference type="PANTHER" id="PTHR43790:SF9">
    <property type="entry name" value="GALACTOFURANOSE TRANSPORTER ATP-BINDING PROTEIN YTFR"/>
    <property type="match status" value="1"/>
</dbReference>
<dbReference type="Pfam" id="PF00005">
    <property type="entry name" value="ABC_tran"/>
    <property type="match status" value="2"/>
</dbReference>
<keyword evidence="2" id="KW-0677">Repeat</keyword>
<keyword evidence="3" id="KW-0547">Nucleotide-binding</keyword>
<dbReference type="Proteomes" id="UP000268291">
    <property type="component" value="Unassembled WGS sequence"/>
</dbReference>
<dbReference type="GO" id="GO:0005524">
    <property type="term" value="F:ATP binding"/>
    <property type="evidence" value="ECO:0007669"/>
    <property type="project" value="UniProtKB-KW"/>
</dbReference>
<feature type="domain" description="ABC transporter" evidence="6">
    <location>
        <begin position="301"/>
        <end position="542"/>
    </location>
</feature>
<sequence>MRSARSSRTPPRRRSRRPPTSPASGRARPAPSPSPSSDGSDPMDTTTTPLVELSGVSKRFGGTQALDGVDLVLRAGAVHALVGENGAGKSTLGKIVAGLYAPDSGELRVDGEAVGRWDPVRAQRSGVVMIAQELSLVDDLTVEENVFLGVEASTAGILHRRNGERFETLRALADFELDAKARVGDLRIADQQKVEIMRALARDARVIVMDEPTSSLTAHETERLHRLVVQLREQGRSVVYVSHFLDAVLEVADTVTIMRDGVRVRTGAAASETKASMVQAMLGRELSVTFPDRRPAADPEVEPVLVADRIATATGVEEASLVVRPGEIVGLLGLVGSGRSEIARALAGADPLTAGTLTFRGTTRTRWNTRRAIAEGLVMVPEDRHAQGLVLQRSVRENISLAFLDRFATAGVIRRSAERTEATALAEALSMRPPRIGLEVGGLSGGNQQKALLAKWLVGDPSFVILDEPTRGVDIGAKATIYQLVADLADRGVGVLLISSEHEEVLALSSRAYTVSNGRIAGEVDPAVFGVGDLLAHLFSVEQEIGAIA</sequence>
<evidence type="ECO:0000313" key="8">
    <source>
        <dbReference type="Proteomes" id="UP000268291"/>
    </source>
</evidence>
<accession>A0ABY0CBR9</accession>
<evidence type="ECO:0000313" key="7">
    <source>
        <dbReference type="EMBL" id="RUQ87106.1"/>
    </source>
</evidence>
<keyword evidence="1" id="KW-0813">Transport</keyword>
<feature type="region of interest" description="Disordered" evidence="5">
    <location>
        <begin position="1"/>
        <end position="48"/>
    </location>
</feature>
<reference evidence="7 8" key="1">
    <citation type="submission" date="2018-12" db="EMBL/GenBank/DDBJ databases">
        <authorList>
            <person name="hu s."/>
            <person name="Xu Y."/>
            <person name="Xu B."/>
            <person name="Li F."/>
        </authorList>
    </citation>
    <scope>NUCLEOTIDE SEQUENCE [LARGE SCALE GENOMIC DNA]</scope>
    <source>
        <strain evidence="7 8">KSW2-17</strain>
    </source>
</reference>
<evidence type="ECO:0000256" key="3">
    <source>
        <dbReference type="ARBA" id="ARBA00022741"/>
    </source>
</evidence>
<evidence type="ECO:0000256" key="5">
    <source>
        <dbReference type="SAM" id="MobiDB-lite"/>
    </source>
</evidence>
<dbReference type="InterPro" id="IPR017871">
    <property type="entry name" value="ABC_transporter-like_CS"/>
</dbReference>
<name>A0ABY0CBR9_9MICO</name>
<evidence type="ECO:0000256" key="2">
    <source>
        <dbReference type="ARBA" id="ARBA00022737"/>
    </source>
</evidence>
<evidence type="ECO:0000256" key="4">
    <source>
        <dbReference type="ARBA" id="ARBA00022840"/>
    </source>
</evidence>
<evidence type="ECO:0000259" key="6">
    <source>
        <dbReference type="PROSITE" id="PS50893"/>
    </source>
</evidence>
<dbReference type="PANTHER" id="PTHR43790">
    <property type="entry name" value="CARBOHYDRATE TRANSPORT ATP-BINDING PROTEIN MG119-RELATED"/>
    <property type="match status" value="1"/>
</dbReference>